<name>A0AAD5DK39_9CHLO</name>
<dbReference type="InterPro" id="IPR003406">
    <property type="entry name" value="Glyco_trans_14"/>
</dbReference>
<feature type="transmembrane region" description="Helical" evidence="7">
    <location>
        <begin position="43"/>
        <end position="64"/>
    </location>
</feature>
<evidence type="ECO:0000256" key="2">
    <source>
        <dbReference type="ARBA" id="ARBA00022676"/>
    </source>
</evidence>
<organism evidence="8 9">
    <name type="scientific">Chlorella ohadii</name>
    <dbReference type="NCBI Taxonomy" id="2649997"/>
    <lineage>
        <taxon>Eukaryota</taxon>
        <taxon>Viridiplantae</taxon>
        <taxon>Chlorophyta</taxon>
        <taxon>core chlorophytes</taxon>
        <taxon>Trebouxiophyceae</taxon>
        <taxon>Chlorellales</taxon>
        <taxon>Chlorellaceae</taxon>
        <taxon>Chlorella clade</taxon>
        <taxon>Chlorella</taxon>
    </lineage>
</organism>
<evidence type="ECO:0000256" key="5">
    <source>
        <dbReference type="ARBA" id="ARBA00023180"/>
    </source>
</evidence>
<dbReference type="Proteomes" id="UP001205105">
    <property type="component" value="Unassembled WGS sequence"/>
</dbReference>
<evidence type="ECO:0000256" key="6">
    <source>
        <dbReference type="SAM" id="MobiDB-lite"/>
    </source>
</evidence>
<dbReference type="GO" id="GO:0016757">
    <property type="term" value="F:glycosyltransferase activity"/>
    <property type="evidence" value="ECO:0007669"/>
    <property type="project" value="UniProtKB-KW"/>
</dbReference>
<dbReference type="InterPro" id="IPR044174">
    <property type="entry name" value="BC10-like"/>
</dbReference>
<evidence type="ECO:0000256" key="4">
    <source>
        <dbReference type="ARBA" id="ARBA00023136"/>
    </source>
</evidence>
<reference evidence="8" key="1">
    <citation type="submission" date="2020-11" db="EMBL/GenBank/DDBJ databases">
        <title>Chlorella ohadii genome sequencing and assembly.</title>
        <authorList>
            <person name="Murik O."/>
            <person name="Treves H."/>
            <person name="Kedem I."/>
            <person name="Shotland Y."/>
            <person name="Kaplan A."/>
        </authorList>
    </citation>
    <scope>NUCLEOTIDE SEQUENCE</scope>
    <source>
        <strain evidence="8">1</strain>
    </source>
</reference>
<feature type="region of interest" description="Disordered" evidence="6">
    <location>
        <begin position="1"/>
        <end position="34"/>
    </location>
</feature>
<evidence type="ECO:0000313" key="9">
    <source>
        <dbReference type="Proteomes" id="UP001205105"/>
    </source>
</evidence>
<keyword evidence="4 7" id="KW-0472">Membrane</keyword>
<dbReference type="Pfam" id="PF02485">
    <property type="entry name" value="Branch"/>
    <property type="match status" value="1"/>
</dbReference>
<keyword evidence="2" id="KW-0328">Glycosyltransferase</keyword>
<evidence type="ECO:0000256" key="3">
    <source>
        <dbReference type="ARBA" id="ARBA00022679"/>
    </source>
</evidence>
<dbReference type="AlphaFoldDB" id="A0AAD5DK39"/>
<gene>
    <name evidence="8" type="ORF">COHA_008509</name>
</gene>
<dbReference type="GO" id="GO:0016020">
    <property type="term" value="C:membrane"/>
    <property type="evidence" value="ECO:0007669"/>
    <property type="project" value="UniProtKB-SubCell"/>
</dbReference>
<keyword evidence="7" id="KW-0812">Transmembrane</keyword>
<evidence type="ECO:0000256" key="1">
    <source>
        <dbReference type="ARBA" id="ARBA00004606"/>
    </source>
</evidence>
<evidence type="ECO:0000256" key="7">
    <source>
        <dbReference type="SAM" id="Phobius"/>
    </source>
</evidence>
<keyword evidence="5" id="KW-0325">Glycoprotein</keyword>
<evidence type="ECO:0000313" key="8">
    <source>
        <dbReference type="EMBL" id="KAI7837646.1"/>
    </source>
</evidence>
<comment type="subcellular location">
    <subcellularLocation>
        <location evidence="1">Membrane</location>
        <topology evidence="1">Single-pass type II membrane protein</topology>
    </subcellularLocation>
</comment>
<sequence length="542" mass="55742">MPLARSVSSPVKPLLPVASPPTSPGAGRLPLHQHPARRRARRVLLLGLLAFIAVNAAWGSRALLRAWQHSGSSSEESLIAGQPALAEQGAAATAAGTKAASAADSAVEAALDAGAALRDAAGAVKHTAVAAGQAAGAAASLAAPVATKAAAAVGNASTKAASALAGAVGSAASKAAGAAGDAAGATASTVAGSAAKAAGTAGSAAKAAGAGAAATAAKALGSPKVALLFLTKGPMPHEGAWRLWLSSAAGLLPVREAQAAACAASPEQYRALQQACTAGQRPSVAAAAAAAALEGVATGSIGSEGVVGEKAAAGNASPIDQQHLFSVYMHAPPSFQGYPADSLWHGRLIPRRTQTAWGDPSLIEATRNLLWEAYRDPLNQRFVLVSESDIPLYDPLTLYQQLMGEHKSRINACPHDRSMAYRWSYEMQTDHMNAGHWRKSSQFIGLTRDHAAAVLNDTEVYRSFERHCWYAWSTRRNGFRDCIPVLLLPISDPLHVVPLPPDEHYFATLLAVLGREGETECAGWGVAAQDWSRGGPHPKSFE</sequence>
<accession>A0AAD5DK39</accession>
<comment type="caution">
    <text evidence="8">The sequence shown here is derived from an EMBL/GenBank/DDBJ whole genome shotgun (WGS) entry which is preliminary data.</text>
</comment>
<dbReference type="PANTHER" id="PTHR31042:SF145">
    <property type="entry name" value="CORE-2_I-BRANCHING BETA-1,6-N-ACETYLGLUCOSAMINYLTRANSFERASE FAMILY PROTEIN"/>
    <property type="match status" value="1"/>
</dbReference>
<protein>
    <submittedName>
        <fullName evidence="8">Uncharacterized protein</fullName>
    </submittedName>
</protein>
<dbReference type="PANTHER" id="PTHR31042">
    <property type="entry name" value="CORE-2/I-BRANCHING BETA-1,6-N-ACETYLGLUCOSAMINYLTRANSFERASE FAMILY PROTEIN-RELATED"/>
    <property type="match status" value="1"/>
</dbReference>
<keyword evidence="3" id="KW-0808">Transferase</keyword>
<keyword evidence="7" id="KW-1133">Transmembrane helix</keyword>
<keyword evidence="9" id="KW-1185">Reference proteome</keyword>
<dbReference type="EMBL" id="JADXDR010000146">
    <property type="protein sequence ID" value="KAI7837646.1"/>
    <property type="molecule type" value="Genomic_DNA"/>
</dbReference>
<proteinExistence type="predicted"/>